<protein>
    <submittedName>
        <fullName evidence="1">Uncharacterized protein</fullName>
    </submittedName>
</protein>
<evidence type="ECO:0000313" key="1">
    <source>
        <dbReference type="EMBL" id="CAH9076853.1"/>
    </source>
</evidence>
<comment type="caution">
    <text evidence="1">The sequence shown here is derived from an EMBL/GenBank/DDBJ whole genome shotgun (WGS) entry which is preliminary data.</text>
</comment>
<organism evidence="1 2">
    <name type="scientific">Cuscuta europaea</name>
    <name type="common">European dodder</name>
    <dbReference type="NCBI Taxonomy" id="41803"/>
    <lineage>
        <taxon>Eukaryota</taxon>
        <taxon>Viridiplantae</taxon>
        <taxon>Streptophyta</taxon>
        <taxon>Embryophyta</taxon>
        <taxon>Tracheophyta</taxon>
        <taxon>Spermatophyta</taxon>
        <taxon>Magnoliopsida</taxon>
        <taxon>eudicotyledons</taxon>
        <taxon>Gunneridae</taxon>
        <taxon>Pentapetalae</taxon>
        <taxon>asterids</taxon>
        <taxon>lamiids</taxon>
        <taxon>Solanales</taxon>
        <taxon>Convolvulaceae</taxon>
        <taxon>Cuscuteae</taxon>
        <taxon>Cuscuta</taxon>
        <taxon>Cuscuta subgen. Cuscuta</taxon>
    </lineage>
</organism>
<dbReference type="AlphaFoldDB" id="A0A9P1E348"/>
<dbReference type="Proteomes" id="UP001152484">
    <property type="component" value="Unassembled WGS sequence"/>
</dbReference>
<dbReference type="EMBL" id="CAMAPE010000010">
    <property type="protein sequence ID" value="CAH9076853.1"/>
    <property type="molecule type" value="Genomic_DNA"/>
</dbReference>
<gene>
    <name evidence="1" type="ORF">CEURO_LOCUS6072</name>
</gene>
<proteinExistence type="predicted"/>
<accession>A0A9P1E348</accession>
<name>A0A9P1E348_CUSEU</name>
<reference evidence="1" key="1">
    <citation type="submission" date="2022-07" db="EMBL/GenBank/DDBJ databases">
        <authorList>
            <person name="Macas J."/>
            <person name="Novak P."/>
            <person name="Neumann P."/>
        </authorList>
    </citation>
    <scope>NUCLEOTIDE SEQUENCE</scope>
</reference>
<evidence type="ECO:0000313" key="2">
    <source>
        <dbReference type="Proteomes" id="UP001152484"/>
    </source>
</evidence>
<keyword evidence="2" id="KW-1185">Reference proteome</keyword>
<sequence length="108" mass="12029">MSTFKQVYTPIHMHVQTPSLHQLRSVTETTIKLINHKFQLTSRIACKTPTLRVKNQPTLATPPHLKKDIVLDVSVSTQSGERDQSSNIKQVSTTINMKAQKLSVGAPP</sequence>